<keyword evidence="3" id="KW-0336">GPI-anchor</keyword>
<comment type="caution">
    <text evidence="13">The sequence shown here is derived from an EMBL/GenBank/DDBJ whole genome shotgun (WGS) entry which is preliminary data.</text>
</comment>
<evidence type="ECO:0000256" key="12">
    <source>
        <dbReference type="SAM" id="SignalP"/>
    </source>
</evidence>
<dbReference type="GO" id="GO:0005886">
    <property type="term" value="C:plasma membrane"/>
    <property type="evidence" value="ECO:0007669"/>
    <property type="project" value="UniProtKB-SubCell"/>
</dbReference>
<evidence type="ECO:0000256" key="1">
    <source>
        <dbReference type="ARBA" id="ARBA00004609"/>
    </source>
</evidence>
<keyword evidence="7" id="KW-0325">Glycoprotein</keyword>
<feature type="signal peptide" evidence="12">
    <location>
        <begin position="1"/>
        <end position="19"/>
    </location>
</feature>
<comment type="similarity">
    <text evidence="10">Belongs to the classical AGP family.</text>
</comment>
<feature type="compositionally biased region" description="Low complexity" evidence="11">
    <location>
        <begin position="50"/>
        <end position="84"/>
    </location>
</feature>
<keyword evidence="8" id="KW-0449">Lipoprotein</keyword>
<evidence type="ECO:0000313" key="13">
    <source>
        <dbReference type="EMBL" id="KAI5448349.1"/>
    </source>
</evidence>
<keyword evidence="14" id="KW-1185">Reference proteome</keyword>
<evidence type="ECO:0000256" key="11">
    <source>
        <dbReference type="SAM" id="MobiDB-lite"/>
    </source>
</evidence>
<evidence type="ECO:0000256" key="5">
    <source>
        <dbReference type="ARBA" id="ARBA00022974"/>
    </source>
</evidence>
<dbReference type="PANTHER" id="PTHR36321">
    <property type="entry name" value="CLASSICAL ARABINOGALACTAN PROTEIN 9"/>
    <property type="match status" value="1"/>
</dbReference>
<keyword evidence="5" id="KW-0654">Proteoglycan</keyword>
<feature type="region of interest" description="Disordered" evidence="11">
    <location>
        <begin position="21"/>
        <end position="84"/>
    </location>
</feature>
<feature type="compositionally biased region" description="Low complexity" evidence="11">
    <location>
        <begin position="21"/>
        <end position="42"/>
    </location>
</feature>
<comment type="function">
    <text evidence="9">Proteoglycan that seems to be implicated in diverse developmental roles such as differentiation, cell-cell recognition, embryogenesis and programmed cell death.</text>
</comment>
<feature type="chain" id="PRO_5038584466" evidence="12">
    <location>
        <begin position="20"/>
        <end position="109"/>
    </location>
</feature>
<evidence type="ECO:0000256" key="9">
    <source>
        <dbReference type="ARBA" id="ARBA00025294"/>
    </source>
</evidence>
<evidence type="ECO:0000256" key="7">
    <source>
        <dbReference type="ARBA" id="ARBA00023180"/>
    </source>
</evidence>
<comment type="subcellular location">
    <subcellularLocation>
        <location evidence="1">Cell membrane</location>
        <topology evidence="1">Lipid-anchor</topology>
        <topology evidence="1">GPI-anchor</topology>
    </subcellularLocation>
</comment>
<evidence type="ECO:0000256" key="2">
    <source>
        <dbReference type="ARBA" id="ARBA00022475"/>
    </source>
</evidence>
<dbReference type="Gramene" id="Psat01G0568200-T4">
    <property type="protein sequence ID" value="KAI5448349.1"/>
    <property type="gene ID" value="KIW84_015682"/>
</dbReference>
<accession>A0A9D5BQZ2</accession>
<proteinExistence type="inferred from homology"/>
<dbReference type="Proteomes" id="UP001058974">
    <property type="component" value="Chromosome 1"/>
</dbReference>
<protein>
    <submittedName>
        <fullName evidence="13">Uncharacterized protein</fullName>
    </submittedName>
</protein>
<gene>
    <name evidence="13" type="ORF">KIW84_015682</name>
</gene>
<organism evidence="13 14">
    <name type="scientific">Pisum sativum</name>
    <name type="common">Garden pea</name>
    <name type="synonym">Lathyrus oleraceus</name>
    <dbReference type="NCBI Taxonomy" id="3888"/>
    <lineage>
        <taxon>Eukaryota</taxon>
        <taxon>Viridiplantae</taxon>
        <taxon>Streptophyta</taxon>
        <taxon>Embryophyta</taxon>
        <taxon>Tracheophyta</taxon>
        <taxon>Spermatophyta</taxon>
        <taxon>Magnoliopsida</taxon>
        <taxon>eudicotyledons</taxon>
        <taxon>Gunneridae</taxon>
        <taxon>Pentapetalae</taxon>
        <taxon>rosids</taxon>
        <taxon>fabids</taxon>
        <taxon>Fabales</taxon>
        <taxon>Fabaceae</taxon>
        <taxon>Papilionoideae</taxon>
        <taxon>50 kb inversion clade</taxon>
        <taxon>NPAAA clade</taxon>
        <taxon>Hologalegina</taxon>
        <taxon>IRL clade</taxon>
        <taxon>Fabeae</taxon>
        <taxon>Lathyrus</taxon>
    </lineage>
</organism>
<dbReference type="InterPro" id="IPR044959">
    <property type="entry name" value="AGP"/>
</dbReference>
<dbReference type="AlphaFoldDB" id="A0A9D5BQZ2"/>
<dbReference type="GO" id="GO:0098552">
    <property type="term" value="C:side of membrane"/>
    <property type="evidence" value="ECO:0007669"/>
    <property type="project" value="UniProtKB-KW"/>
</dbReference>
<evidence type="ECO:0000256" key="4">
    <source>
        <dbReference type="ARBA" id="ARBA00022729"/>
    </source>
</evidence>
<name>A0A9D5BQZ2_PEA</name>
<keyword evidence="6" id="KW-0472">Membrane</keyword>
<sequence>MSHLAFMFVAALLLTTTMAQSPASSPIKSKSPRKVISPSPAAVTPPPASSPATGGSSPEQSPSPSAISPSSISGPPSEAPGPASTCAVLNRVSVAAGSALGIFVAALIL</sequence>
<evidence type="ECO:0000313" key="14">
    <source>
        <dbReference type="Proteomes" id="UP001058974"/>
    </source>
</evidence>
<keyword evidence="4 12" id="KW-0732">Signal</keyword>
<evidence type="ECO:0000256" key="8">
    <source>
        <dbReference type="ARBA" id="ARBA00023288"/>
    </source>
</evidence>
<evidence type="ECO:0000256" key="10">
    <source>
        <dbReference type="ARBA" id="ARBA00025756"/>
    </source>
</evidence>
<evidence type="ECO:0000256" key="3">
    <source>
        <dbReference type="ARBA" id="ARBA00022622"/>
    </source>
</evidence>
<evidence type="ECO:0000256" key="6">
    <source>
        <dbReference type="ARBA" id="ARBA00023136"/>
    </source>
</evidence>
<keyword evidence="2" id="KW-1003">Cell membrane</keyword>
<dbReference type="PANTHER" id="PTHR36321:SF2">
    <property type="entry name" value="CLASSICAL ARABINOGALACTAN PROTEIN 1"/>
    <property type="match status" value="1"/>
</dbReference>
<dbReference type="EMBL" id="JAMSHJ010000001">
    <property type="protein sequence ID" value="KAI5448349.1"/>
    <property type="molecule type" value="Genomic_DNA"/>
</dbReference>
<reference evidence="13 14" key="1">
    <citation type="journal article" date="2022" name="Nat. Genet.">
        <title>Improved pea reference genome and pan-genome highlight genomic features and evolutionary characteristics.</title>
        <authorList>
            <person name="Yang T."/>
            <person name="Liu R."/>
            <person name="Luo Y."/>
            <person name="Hu S."/>
            <person name="Wang D."/>
            <person name="Wang C."/>
            <person name="Pandey M.K."/>
            <person name="Ge S."/>
            <person name="Xu Q."/>
            <person name="Li N."/>
            <person name="Li G."/>
            <person name="Huang Y."/>
            <person name="Saxena R.K."/>
            <person name="Ji Y."/>
            <person name="Li M."/>
            <person name="Yan X."/>
            <person name="He Y."/>
            <person name="Liu Y."/>
            <person name="Wang X."/>
            <person name="Xiang C."/>
            <person name="Varshney R.K."/>
            <person name="Ding H."/>
            <person name="Gao S."/>
            <person name="Zong X."/>
        </authorList>
    </citation>
    <scope>NUCLEOTIDE SEQUENCE [LARGE SCALE GENOMIC DNA]</scope>
    <source>
        <strain evidence="13 14">cv. Zhongwan 6</strain>
    </source>
</reference>